<name>A0A8H6CSK1_9HYPO</name>
<proteinExistence type="predicted"/>
<accession>A0A8H6CSK1</accession>
<protein>
    <submittedName>
        <fullName evidence="1">Uncharacterized protein</fullName>
    </submittedName>
</protein>
<evidence type="ECO:0000313" key="2">
    <source>
        <dbReference type="Proteomes" id="UP000562682"/>
    </source>
</evidence>
<organism evidence="1 2">
    <name type="scientific">Fusarium denticulatum</name>
    <dbReference type="NCBI Taxonomy" id="48507"/>
    <lineage>
        <taxon>Eukaryota</taxon>
        <taxon>Fungi</taxon>
        <taxon>Dikarya</taxon>
        <taxon>Ascomycota</taxon>
        <taxon>Pezizomycotina</taxon>
        <taxon>Sordariomycetes</taxon>
        <taxon>Hypocreomycetidae</taxon>
        <taxon>Hypocreales</taxon>
        <taxon>Nectriaceae</taxon>
        <taxon>Fusarium</taxon>
        <taxon>Fusarium fujikuroi species complex</taxon>
    </lineage>
</organism>
<feature type="non-terminal residue" evidence="1">
    <location>
        <position position="63"/>
    </location>
</feature>
<dbReference type="EMBL" id="JAAOAK010000075">
    <property type="protein sequence ID" value="KAF5691586.1"/>
    <property type="molecule type" value="Genomic_DNA"/>
</dbReference>
<keyword evidence="2" id="KW-1185">Reference proteome</keyword>
<evidence type="ECO:0000313" key="1">
    <source>
        <dbReference type="EMBL" id="KAF5691586.1"/>
    </source>
</evidence>
<gene>
    <name evidence="1" type="ORF">FDENT_3321</name>
</gene>
<dbReference type="AlphaFoldDB" id="A0A8H6CSK1"/>
<sequence length="63" mass="7109">MDRPPTPSSVETDDPWPEFSDAELESYQKSIENPSTSPDKQVTLEKLRQTPTDHFAEDSEATV</sequence>
<dbReference type="Proteomes" id="UP000562682">
    <property type="component" value="Unassembled WGS sequence"/>
</dbReference>
<reference evidence="1 2" key="1">
    <citation type="submission" date="2020-05" db="EMBL/GenBank/DDBJ databases">
        <title>Identification and distribution of gene clusters putatively required for synthesis of sphingolipid metabolism inhibitors in phylogenetically diverse species of the filamentous fungus Fusarium.</title>
        <authorList>
            <person name="Kim H.-S."/>
            <person name="Busman M."/>
            <person name="Brown D.W."/>
            <person name="Divon H."/>
            <person name="Uhlig S."/>
            <person name="Proctor R.H."/>
        </authorList>
    </citation>
    <scope>NUCLEOTIDE SEQUENCE [LARGE SCALE GENOMIC DNA]</scope>
    <source>
        <strain evidence="1 2">NRRL 25311</strain>
    </source>
</reference>
<comment type="caution">
    <text evidence="1">The sequence shown here is derived from an EMBL/GenBank/DDBJ whole genome shotgun (WGS) entry which is preliminary data.</text>
</comment>